<evidence type="ECO:0000256" key="3">
    <source>
        <dbReference type="SAM" id="MobiDB-lite"/>
    </source>
</evidence>
<dbReference type="InterPro" id="IPR056889">
    <property type="entry name" value="NET2A-D/KIP1-like_C"/>
</dbReference>
<proteinExistence type="predicted"/>
<feature type="region of interest" description="Disordered" evidence="3">
    <location>
        <begin position="111"/>
        <end position="184"/>
    </location>
</feature>
<feature type="region of interest" description="Disordered" evidence="3">
    <location>
        <begin position="777"/>
        <end position="807"/>
    </location>
</feature>
<dbReference type="InterPro" id="IPR011684">
    <property type="entry name" value="NAB"/>
</dbReference>
<sequence length="1219" mass="138045">MLQRAARNAYSWWWASHIRTKQSKWLDDNLQDMEEKVEYMLKIVDDDGDSFRQRAEMYYKKRPELIGLVEESFRGYRALAERYDHLSKELQNANRTIASIYPERVQLHMDEEEPEDFPATDSSFPHEFRKPNNHIPDAPKLSIPKIPTATKNTGKGPSRLLSNKGLGKESIDKQAPVAEPSGLSKSEAVKEIDKLQKSILAFQTEKEFVKSSYENGVEKYWEIENQITEMQAKVGNLQDEFGVSSFIEDDEARTLMTTTALKSCQETLERLQQRQKQSAMAALYECQKVQEVRNKFKILKEEFQGNQTNQQSASDEQPPPPNLETINLEKQIDTDIEGNVNVEELRAKIREELRVSSGDFLSMTEMAEKVDELVNKVIKMECEIASQNACVKKLGTETEVLQEHLQGLQQEKESLIENSDIKNNKIRELEEELQSIQTLKKCVTDKSNNLQTHLTEASCNLDDLSEKLQNVKPDEEADKIFNDLTYERGTKSMEQFQEEKSAANEQLTSCSVEHVAKYENDEFSQSTKKVENFKAQIKAPDGSPKEKDNENVLSIPCGNSIVKTENINDQSSIDGVMVYSRHEEGNTTSLDQQKASDDLCAAGPSEAPTKSAEDEFKKDSGDLVAGLEVDEVAEAPQNIRTIPREVLSSSENSGESKPELPKHVDDDQIDFQFGVAETGPGMQSETPDDAVTPQLIKQQNDNGMSNQLESFNPFVDTSTTSQLMKQDSIKGVAKRPESFNSFVDGYQENDAEATTIGSDSNATMKLHSVPSFLQGRVSEKDEATTTAMSKTTAPEAELRSGHAVDQGSIQENKRHDLFQKVYGDPYLEQAEFALEDDQPNWKELFLNGLDDREKILLKEYTSVLRSYKEVKMKLNDVEKKKRAGLFQHAIQVKLLRSSNAVKDAQIQSLHKKLSSEQKDKEQVPDSHQIQMEPFDDFNPRSPQPNQSELKDTPEKPILEAVDVKEKQSTPVQGGISYIEEAEGNITILNVEEPHTFSTTEEKIRMDIDELLEENIEFWLRFSTSFHQIEKFQNSIQDLQAELAKLREKKKEGSQGKDTLQLSEVRPIYRHLREILTELSLWLDHNSVLKDDLANRLSSLSSIQEEIARLSSIGTTEEEGELSSYQAAKFQGEIMNMKQENNKIANELEAGLARVKNLQVEIQATLEGLDEELGISKNPSRKSKIPLRSFLFGVKLKKQRNSIFSCVTPSLQKQTSVIGT</sequence>
<dbReference type="AlphaFoldDB" id="A0AAV3RDT7"/>
<evidence type="ECO:0000259" key="4">
    <source>
        <dbReference type="PROSITE" id="PS51774"/>
    </source>
</evidence>
<name>A0AAV3RDT7_LITER</name>
<feature type="region of interest" description="Disordered" evidence="3">
    <location>
        <begin position="644"/>
        <end position="663"/>
    </location>
</feature>
<dbReference type="Pfam" id="PF25014">
    <property type="entry name" value="NET2A"/>
    <property type="match status" value="1"/>
</dbReference>
<feature type="coiled-coil region" evidence="2">
    <location>
        <begin position="1028"/>
        <end position="1055"/>
    </location>
</feature>
<protein>
    <recommendedName>
        <fullName evidence="4">NAB domain-containing protein</fullName>
    </recommendedName>
</protein>
<feature type="region of interest" description="Disordered" evidence="3">
    <location>
        <begin position="931"/>
        <end position="954"/>
    </location>
</feature>
<gene>
    <name evidence="5" type="ORF">LIER_27004</name>
</gene>
<reference evidence="5 6" key="1">
    <citation type="submission" date="2024-01" db="EMBL/GenBank/DDBJ databases">
        <title>The complete chloroplast genome sequence of Lithospermum erythrorhizon: insights into the phylogenetic relationship among Boraginaceae species and the maternal lineages of purple gromwells.</title>
        <authorList>
            <person name="Okada T."/>
            <person name="Watanabe K."/>
        </authorList>
    </citation>
    <scope>NUCLEOTIDE SEQUENCE [LARGE SCALE GENOMIC DNA]</scope>
</reference>
<dbReference type="Proteomes" id="UP001454036">
    <property type="component" value="Unassembled WGS sequence"/>
</dbReference>
<dbReference type="InterPro" id="IPR056888">
    <property type="entry name" value="NET2A-D/KIP1-like_dom"/>
</dbReference>
<feature type="compositionally biased region" description="Basic and acidic residues" evidence="3">
    <location>
        <begin position="654"/>
        <end position="663"/>
    </location>
</feature>
<accession>A0AAV3RDT7</accession>
<evidence type="ECO:0000256" key="1">
    <source>
        <dbReference type="ARBA" id="ARBA00023054"/>
    </source>
</evidence>
<feature type="domain" description="NAB" evidence="4">
    <location>
        <begin position="10"/>
        <end position="90"/>
    </location>
</feature>
<dbReference type="PANTHER" id="PTHR31631">
    <property type="entry name" value="PROTEIN NETWORKED 2D"/>
    <property type="match status" value="1"/>
</dbReference>
<dbReference type="Pfam" id="PF24918">
    <property type="entry name" value="NET2A_C"/>
    <property type="match status" value="1"/>
</dbReference>
<comment type="caution">
    <text evidence="5">The sequence shown here is derived from an EMBL/GenBank/DDBJ whole genome shotgun (WGS) entry which is preliminary data.</text>
</comment>
<feature type="coiled-coil region" evidence="2">
    <location>
        <begin position="363"/>
        <end position="513"/>
    </location>
</feature>
<evidence type="ECO:0000313" key="6">
    <source>
        <dbReference type="Proteomes" id="UP001454036"/>
    </source>
</evidence>
<dbReference type="GO" id="GO:0003779">
    <property type="term" value="F:actin binding"/>
    <property type="evidence" value="ECO:0007669"/>
    <property type="project" value="InterPro"/>
</dbReference>
<evidence type="ECO:0000256" key="2">
    <source>
        <dbReference type="SAM" id="Coils"/>
    </source>
</evidence>
<organism evidence="5 6">
    <name type="scientific">Lithospermum erythrorhizon</name>
    <name type="common">Purple gromwell</name>
    <name type="synonym">Lithospermum officinale var. erythrorhizon</name>
    <dbReference type="NCBI Taxonomy" id="34254"/>
    <lineage>
        <taxon>Eukaryota</taxon>
        <taxon>Viridiplantae</taxon>
        <taxon>Streptophyta</taxon>
        <taxon>Embryophyta</taxon>
        <taxon>Tracheophyta</taxon>
        <taxon>Spermatophyta</taxon>
        <taxon>Magnoliopsida</taxon>
        <taxon>eudicotyledons</taxon>
        <taxon>Gunneridae</taxon>
        <taxon>Pentapetalae</taxon>
        <taxon>asterids</taxon>
        <taxon>lamiids</taxon>
        <taxon>Boraginales</taxon>
        <taxon>Boraginaceae</taxon>
        <taxon>Boraginoideae</taxon>
        <taxon>Lithospermeae</taxon>
        <taxon>Lithospermum</taxon>
    </lineage>
</organism>
<dbReference type="EMBL" id="BAABME010008570">
    <property type="protein sequence ID" value="GAA0173376.1"/>
    <property type="molecule type" value="Genomic_DNA"/>
</dbReference>
<evidence type="ECO:0000313" key="5">
    <source>
        <dbReference type="EMBL" id="GAA0173376.1"/>
    </source>
</evidence>
<dbReference type="Pfam" id="PF07765">
    <property type="entry name" value="KIP1"/>
    <property type="match status" value="1"/>
</dbReference>
<keyword evidence="6" id="KW-1185">Reference proteome</keyword>
<keyword evidence="1 2" id="KW-0175">Coiled coil</keyword>
<dbReference type="PANTHER" id="PTHR31631:SF3">
    <property type="entry name" value="PROTEIN NETWORKED 2B"/>
    <property type="match status" value="1"/>
</dbReference>
<dbReference type="PROSITE" id="PS51774">
    <property type="entry name" value="NAB"/>
    <property type="match status" value="1"/>
</dbReference>